<reference evidence="2" key="4">
    <citation type="submission" date="2017-01" db="UniProtKB">
        <authorList>
            <consortium name="EnsemblFungi"/>
        </authorList>
    </citation>
    <scope>IDENTIFICATION</scope>
    <source>
        <strain evidence="2">PH-1 / ATCC MYA-4620 / FGSC 9075 / NRRL 31084</strain>
    </source>
</reference>
<reference evidence="2 3" key="1">
    <citation type="journal article" date="2007" name="Science">
        <title>The Fusarium graminearum genome reveals a link between localized polymorphism and pathogen specialization.</title>
        <authorList>
            <person name="Cuomo C.A."/>
            <person name="Gueldener U."/>
            <person name="Xu J.-R."/>
            <person name="Trail F."/>
            <person name="Turgeon B.G."/>
            <person name="Di Pietro A."/>
            <person name="Walton J.D."/>
            <person name="Ma L.-J."/>
            <person name="Baker S.E."/>
            <person name="Rep M."/>
            <person name="Adam G."/>
            <person name="Antoniw J."/>
            <person name="Baldwin T."/>
            <person name="Calvo S.E."/>
            <person name="Chang Y.-L."/>
            <person name="DeCaprio D."/>
            <person name="Gale L.R."/>
            <person name="Gnerre S."/>
            <person name="Goswami R.S."/>
            <person name="Hammond-Kosack K."/>
            <person name="Harris L.J."/>
            <person name="Hilburn K."/>
            <person name="Kennell J.C."/>
            <person name="Kroken S."/>
            <person name="Magnuson J.K."/>
            <person name="Mannhaupt G."/>
            <person name="Mauceli E.W."/>
            <person name="Mewes H.-W."/>
            <person name="Mitterbauer R."/>
            <person name="Muehlbauer G."/>
            <person name="Muensterkoetter M."/>
            <person name="Nelson D."/>
            <person name="O'Donnell K."/>
            <person name="Ouellet T."/>
            <person name="Qi W."/>
            <person name="Quesneville H."/>
            <person name="Roncero M.I.G."/>
            <person name="Seong K.-Y."/>
            <person name="Tetko I.V."/>
            <person name="Urban M."/>
            <person name="Waalwijk C."/>
            <person name="Ward T.J."/>
            <person name="Yao J."/>
            <person name="Birren B.W."/>
            <person name="Kistler H.C."/>
        </authorList>
    </citation>
    <scope>NUCLEOTIDE SEQUENCE [LARGE SCALE GENOMIC DNA]</scope>
    <source>
        <strain evidence="3">ATCC MYA-4620 / CBS 123657 / FGSC 9075 / NRRL 31084 / PH-1</strain>
        <strain evidence="2">PH-1 / ATCC MYA-4620 / FGSC 9075 / NRRL 31084</strain>
    </source>
</reference>
<accession>A0A0E0SMW0</accession>
<reference evidence="2 3" key="2">
    <citation type="journal article" date="2010" name="Nature">
        <title>Comparative genomics reveals mobile pathogenicity chromosomes in Fusarium.</title>
        <authorList>
            <person name="Ma L.J."/>
            <person name="van der Does H.C."/>
            <person name="Borkovich K.A."/>
            <person name="Coleman J.J."/>
            <person name="Daboussi M.J."/>
            <person name="Di Pietro A."/>
            <person name="Dufresne M."/>
            <person name="Freitag M."/>
            <person name="Grabherr M."/>
            <person name="Henrissat B."/>
            <person name="Houterman P.M."/>
            <person name="Kang S."/>
            <person name="Shim W.B."/>
            <person name="Woloshuk C."/>
            <person name="Xie X."/>
            <person name="Xu J.R."/>
            <person name="Antoniw J."/>
            <person name="Baker S.E."/>
            <person name="Bluhm B.H."/>
            <person name="Breakspear A."/>
            <person name="Brown D.W."/>
            <person name="Butchko R.A."/>
            <person name="Chapman S."/>
            <person name="Coulson R."/>
            <person name="Coutinho P.M."/>
            <person name="Danchin E.G."/>
            <person name="Diener A."/>
            <person name="Gale L.R."/>
            <person name="Gardiner D.M."/>
            <person name="Goff S."/>
            <person name="Hammond-Kosack K.E."/>
            <person name="Hilburn K."/>
            <person name="Hua-Van A."/>
            <person name="Jonkers W."/>
            <person name="Kazan K."/>
            <person name="Kodira C.D."/>
            <person name="Koehrsen M."/>
            <person name="Kumar L."/>
            <person name="Lee Y.H."/>
            <person name="Li L."/>
            <person name="Manners J.M."/>
            <person name="Miranda-Saavedra D."/>
            <person name="Mukherjee M."/>
            <person name="Park G."/>
            <person name="Park J."/>
            <person name="Park S.Y."/>
            <person name="Proctor R.H."/>
            <person name="Regev A."/>
            <person name="Ruiz-Roldan M.C."/>
            <person name="Sain D."/>
            <person name="Sakthikumar S."/>
            <person name="Sykes S."/>
            <person name="Schwartz D.C."/>
            <person name="Turgeon B.G."/>
            <person name="Wapinski I."/>
            <person name="Yoder O."/>
            <person name="Young S."/>
            <person name="Zeng Q."/>
            <person name="Zhou S."/>
            <person name="Galagan J."/>
            <person name="Cuomo C.A."/>
            <person name="Kistler H.C."/>
            <person name="Rep M."/>
        </authorList>
    </citation>
    <scope>GENOME REANNOTATION</scope>
    <source>
        <strain evidence="3">ATCC MYA-4620 / CBS 123657 / FGSC 9075 / NRRL 31084 / PH-1</strain>
        <strain evidence="2">PH-1 / ATCC MYA-4620 / FGSC 9075 / NRRL 31084</strain>
    </source>
</reference>
<organism evidence="1 3">
    <name type="scientific">Gibberella zeae (strain ATCC MYA-4620 / CBS 123657 / FGSC 9075 / NRRL 31084 / PH-1)</name>
    <name type="common">Wheat head blight fungus</name>
    <name type="synonym">Fusarium graminearum</name>
    <dbReference type="NCBI Taxonomy" id="229533"/>
    <lineage>
        <taxon>Eukaryota</taxon>
        <taxon>Fungi</taxon>
        <taxon>Dikarya</taxon>
        <taxon>Ascomycota</taxon>
        <taxon>Pezizomycotina</taxon>
        <taxon>Sordariomycetes</taxon>
        <taxon>Hypocreomycetidae</taxon>
        <taxon>Hypocreales</taxon>
        <taxon>Nectriaceae</taxon>
        <taxon>Fusarium</taxon>
    </lineage>
</organism>
<keyword evidence="3" id="KW-1185">Reference proteome</keyword>
<name>A0A098E3W9_GIBZE</name>
<dbReference type="InParanoid" id="A0A098E3W9"/>
<dbReference type="AlphaFoldDB" id="A0A098E3W9"/>
<evidence type="ECO:0000313" key="1">
    <source>
        <dbReference type="EMBL" id="CEF87773.1"/>
    </source>
</evidence>
<evidence type="ECO:0000313" key="3">
    <source>
        <dbReference type="Proteomes" id="UP000070720"/>
    </source>
</evidence>
<evidence type="ECO:0000313" key="2">
    <source>
        <dbReference type="EnsemblFungi" id="CEF87773"/>
    </source>
</evidence>
<proteinExistence type="predicted"/>
<gene>
    <name evidence="1" type="ORF">FGRAMPH1_01T21587</name>
</gene>
<sequence length="78" mass="8481">MLVVAIRKNNILIGLQPHAFVPVCTNIWAANSTDTPKVIMVTLNDDSIGIVLEQHEGGFIRCTSPVEGFTAGKPEDFE</sequence>
<dbReference type="Proteomes" id="UP000070720">
    <property type="component" value="Chromosome 3"/>
</dbReference>
<accession>A0A098E3W9</accession>
<dbReference type="VEuPathDB" id="FungiDB:FGRAMPH1_01G21587"/>
<protein>
    <submittedName>
        <fullName evidence="1">Chromosome 3, complete genome</fullName>
    </submittedName>
</protein>
<reference evidence="1 3" key="3">
    <citation type="journal article" date="2015" name="BMC Genomics">
        <title>The completed genome sequence of the pathogenic ascomycete fungus Fusarium graminearum.</title>
        <authorList>
            <person name="King R."/>
            <person name="Urban M."/>
            <person name="Hammond-Kosack M.C."/>
            <person name="Hassani-Pak K."/>
            <person name="Hammond-Kosack K.E."/>
        </authorList>
    </citation>
    <scope>NUCLEOTIDE SEQUENCE [LARGE SCALE GENOMIC DNA]</scope>
    <source>
        <strain evidence="3">ATCC MYA-4620 / CBS 123657 / FGSC 9075 / NRRL 31084 / PH-1</strain>
        <strain evidence="1">PH-1</strain>
    </source>
</reference>
<dbReference type="EMBL" id="HG970334">
    <property type="protein sequence ID" value="CEF87773.1"/>
    <property type="molecule type" value="Genomic_DNA"/>
</dbReference>
<dbReference type="EnsemblFungi" id="CEF87773">
    <property type="protein sequence ID" value="CEF87773"/>
    <property type="gene ID" value="FGRRES_20315"/>
</dbReference>